<evidence type="ECO:0000313" key="14">
    <source>
        <dbReference type="Proteomes" id="UP000298416"/>
    </source>
</evidence>
<proteinExistence type="inferred from homology"/>
<dbReference type="PANTHER" id="PTHR14790">
    <property type="entry name" value="RECQ-MEDIATED GENOME INSTABILITY PROTEIN 1 RMI1"/>
    <property type="match status" value="1"/>
</dbReference>
<keyword evidence="5" id="KW-0804">Transcription</keyword>
<feature type="compositionally biased region" description="Polar residues" evidence="9">
    <location>
        <begin position="349"/>
        <end position="359"/>
    </location>
</feature>
<dbReference type="EMBL" id="PNBA02000013">
    <property type="protein sequence ID" value="KAG6404177.1"/>
    <property type="molecule type" value="Genomic_DNA"/>
</dbReference>
<dbReference type="SUPFAM" id="SSF46689">
    <property type="entry name" value="Homeodomain-like"/>
    <property type="match status" value="2"/>
</dbReference>
<dbReference type="AlphaFoldDB" id="A0A8X8ZGL6"/>
<feature type="domain" description="SWIRM" evidence="11">
    <location>
        <begin position="11"/>
        <end position="108"/>
    </location>
</feature>
<dbReference type="GO" id="GO:0000724">
    <property type="term" value="P:double-strand break repair via homologous recombination"/>
    <property type="evidence" value="ECO:0007669"/>
    <property type="project" value="TreeGrafter"/>
</dbReference>
<dbReference type="GO" id="GO:0016604">
    <property type="term" value="C:nuclear body"/>
    <property type="evidence" value="ECO:0007669"/>
    <property type="project" value="TreeGrafter"/>
</dbReference>
<name>A0A8X8ZGL6_SALSN</name>
<evidence type="ECO:0000256" key="3">
    <source>
        <dbReference type="ARBA" id="ARBA00022473"/>
    </source>
</evidence>
<feature type="region of interest" description="Disordered" evidence="9">
    <location>
        <begin position="330"/>
        <end position="370"/>
    </location>
</feature>
<dbReference type="Gene3D" id="1.10.10.10">
    <property type="entry name" value="Winged helix-like DNA-binding domain superfamily/Winged helix DNA-binding domain"/>
    <property type="match status" value="1"/>
</dbReference>
<feature type="compositionally biased region" description="Polar residues" evidence="9">
    <location>
        <begin position="892"/>
        <end position="904"/>
    </location>
</feature>
<dbReference type="InterPro" id="IPR013894">
    <property type="entry name" value="RMI1_OB"/>
</dbReference>
<evidence type="ECO:0000259" key="10">
    <source>
        <dbReference type="PROSITE" id="PS50090"/>
    </source>
</evidence>
<sequence length="1224" mass="134630">MERIIPELELYTIPSYSSWFSWINIHEVEKFSLREFFDGSSITRTPRIYKEYRDFIITKYREDPSRKLTFTEVRKSLVGDISVLHKVFTFLEKWGLINFNVSGSDVGGNSREGGSGTASFGDEEEEREGDWKGRMKVEEGAPHGVRVVAAPNSMKPLVAPPQPPPSVGGDGGGVVGEVGESGFKWPPLASYSDVYGELMLQEERNKGGVVCGNCKENCDSKQYEYTKEASFILCEKCFESGKYEKEKSADDFKLKDTVNQAVGWTEEETLLLLESILKHGDDWDLVSKNVQTKSKLECISKPMQLPFGDLMLGAGLRKGGLLDIIGDGKQAPVPSSESLESVKAEEPSSEVQNKDQQNGDAKCEGPLRKRVCTGPTSDAGNYMMKQVTRISTMLDPHITASAADAAITSLCYENQCSRELFDDNDGKFFDSIGSPEASNPERDADCDADNAEEDKNPNQSEIGGISFAKNIIPLNLKTRAATATALGVAAANAKMLADKEEKEIGNLVAIMIEKQLKKLQGKVKHFEDLELIMENENTQLEEAEQSLIMERLDVLQRAFDAVSSDDEDDDDNPCPPLPTPPPPQQHWLDEDDLIAEDIESDFQTVTLNSANPTPGSNNSFTAPPTATHTQGNHRFEPIPLDISDEDREDVSTGDNAFPEATNGNHGHFQVSESPAVDGVLKRLGLSVRGEWLDSCLQGLQASTPGFQRMDDSSKAKLCFKQLFWSDMNFCGAGVLPPNVHTLHLVDLKGPFVLQVDEAVNISNPVRGRYQNAAPGIKRCLKLSMTDGIQRVFGMEYRPIKDLQVLGPAGLKVVVCNVHVRHGLLMLVPEVIEVLGGAVDELEAARQRLVEEINKPPRGRRNRPGEVVPLTTRATLAAWPPSNDAVPGHVDNNRPTNVIPQQTSRQGYAASVPANDMHRQDFATPINRNDAVANNTSHAPWPPEQDEIQGHTDPPITTHSRQGPGRRGQDIEVPVYRSNPQPSTVPALQRAQSVATAQHINEPSSEVLTPLGGTRQGTPASYMPEEDVHAPVGMDDDEANTSSIHMDVDDISTVDNLEPHFILSGDKEPPFIYLASLSAKYAAIDDETSVVRGKIKCIITGVKGFQFKGRSTFELRVYIDDGSLISEILIDHNVVRNAIGYSTQEVSKAYEFPEIKRIKEAAKEFQKFLANFEGTLLVEMRRESTVPVAVEMDQGCPTSDARLLLERVKSLTSTPIPLNTKSLSP</sequence>
<organism evidence="13">
    <name type="scientific">Salvia splendens</name>
    <name type="common">Scarlet sage</name>
    <dbReference type="NCBI Taxonomy" id="180675"/>
    <lineage>
        <taxon>Eukaryota</taxon>
        <taxon>Viridiplantae</taxon>
        <taxon>Streptophyta</taxon>
        <taxon>Embryophyta</taxon>
        <taxon>Tracheophyta</taxon>
        <taxon>Spermatophyta</taxon>
        <taxon>Magnoliopsida</taxon>
        <taxon>eudicotyledons</taxon>
        <taxon>Gunneridae</taxon>
        <taxon>Pentapetalae</taxon>
        <taxon>asterids</taxon>
        <taxon>lamiids</taxon>
        <taxon>Lamiales</taxon>
        <taxon>Lamiaceae</taxon>
        <taxon>Nepetoideae</taxon>
        <taxon>Mentheae</taxon>
        <taxon>Salviinae</taxon>
        <taxon>Salvia</taxon>
        <taxon>Salvia subgen. Calosphace</taxon>
        <taxon>core Calosphace</taxon>
    </lineage>
</organism>
<dbReference type="GO" id="GO:0000712">
    <property type="term" value="P:resolution of meiotic recombination intermediates"/>
    <property type="evidence" value="ECO:0007669"/>
    <property type="project" value="TreeGrafter"/>
</dbReference>
<dbReference type="SMART" id="SM01161">
    <property type="entry name" value="DUF1767"/>
    <property type="match status" value="1"/>
</dbReference>
<dbReference type="InterPro" id="IPR009057">
    <property type="entry name" value="Homeodomain-like_sf"/>
</dbReference>
<dbReference type="Pfam" id="PF04433">
    <property type="entry name" value="SWIRM"/>
    <property type="match status" value="1"/>
</dbReference>
<evidence type="ECO:0000256" key="6">
    <source>
        <dbReference type="ARBA" id="ARBA00023242"/>
    </source>
</evidence>
<feature type="region of interest" description="Disordered" evidence="9">
    <location>
        <begin position="107"/>
        <end position="130"/>
    </location>
</feature>
<accession>A0A8X8ZGL6</accession>
<feature type="region of interest" description="Disordered" evidence="9">
    <location>
        <begin position="930"/>
        <end position="970"/>
    </location>
</feature>
<dbReference type="PROSITE" id="PS50934">
    <property type="entry name" value="SWIRM"/>
    <property type="match status" value="1"/>
</dbReference>
<evidence type="ECO:0000256" key="8">
    <source>
        <dbReference type="SAM" id="Coils"/>
    </source>
</evidence>
<dbReference type="InterPro" id="IPR001005">
    <property type="entry name" value="SANT/Myb"/>
</dbReference>
<evidence type="ECO:0000256" key="2">
    <source>
        <dbReference type="ARBA" id="ARBA00018987"/>
    </source>
</evidence>
<keyword evidence="4" id="KW-0805">Transcription regulation</keyword>
<feature type="compositionally biased region" description="Polar residues" evidence="9">
    <location>
        <begin position="606"/>
        <end position="632"/>
    </location>
</feature>
<dbReference type="Pfam" id="PF08585">
    <property type="entry name" value="RMI1_N_C"/>
    <property type="match status" value="1"/>
</dbReference>
<keyword evidence="14" id="KW-1185">Reference proteome</keyword>
<dbReference type="InterPro" id="IPR042470">
    <property type="entry name" value="RMI1_N_C_sf"/>
</dbReference>
<protein>
    <recommendedName>
        <fullName evidence="2">RecQ-mediated genome instability protein 1</fullName>
    </recommendedName>
    <alternativeName>
        <fullName evidence="7">BLM-associated protein of 75 kDa homolog</fullName>
    </alternativeName>
</protein>
<keyword evidence="8" id="KW-0175">Coiled coil</keyword>
<evidence type="ECO:0000259" key="12">
    <source>
        <dbReference type="PROSITE" id="PS51293"/>
    </source>
</evidence>
<dbReference type="PANTHER" id="PTHR14790:SF15">
    <property type="entry name" value="RECQ-MEDIATED GENOME INSTABILITY PROTEIN 1"/>
    <property type="match status" value="1"/>
</dbReference>
<comment type="caution">
    <text evidence="13">The sequence shown here is derived from an EMBL/GenBank/DDBJ whole genome shotgun (WGS) entry which is preliminary data.</text>
</comment>
<dbReference type="InterPro" id="IPR036388">
    <property type="entry name" value="WH-like_DNA-bd_sf"/>
</dbReference>
<feature type="region of interest" description="Disordered" evidence="9">
    <location>
        <begin position="427"/>
        <end position="462"/>
    </location>
</feature>
<feature type="region of interest" description="Disordered" evidence="9">
    <location>
        <begin position="561"/>
        <end position="587"/>
    </location>
</feature>
<keyword evidence="3" id="KW-0217">Developmental protein</keyword>
<dbReference type="GO" id="GO:0000166">
    <property type="term" value="F:nucleotide binding"/>
    <property type="evidence" value="ECO:0007669"/>
    <property type="project" value="InterPro"/>
</dbReference>
<feature type="compositionally biased region" description="Acidic residues" evidence="9">
    <location>
        <begin position="563"/>
        <end position="572"/>
    </location>
</feature>
<feature type="domain" description="Myb-like" evidence="10">
    <location>
        <begin position="264"/>
        <end position="298"/>
    </location>
</feature>
<feature type="compositionally biased region" description="Pro residues" evidence="9">
    <location>
        <begin position="573"/>
        <end position="584"/>
    </location>
</feature>
<dbReference type="InterPro" id="IPR032199">
    <property type="entry name" value="RMI1_C"/>
</dbReference>
<evidence type="ECO:0000256" key="9">
    <source>
        <dbReference type="SAM" id="MobiDB-lite"/>
    </source>
</evidence>
<dbReference type="Pfam" id="PF16099">
    <property type="entry name" value="RMI1_C"/>
    <property type="match status" value="1"/>
</dbReference>
<evidence type="ECO:0000256" key="7">
    <source>
        <dbReference type="ARBA" id="ARBA00077519"/>
    </source>
</evidence>
<evidence type="ECO:0000256" key="5">
    <source>
        <dbReference type="ARBA" id="ARBA00023163"/>
    </source>
</evidence>
<feature type="region of interest" description="Disordered" evidence="9">
    <location>
        <begin position="877"/>
        <end position="904"/>
    </location>
</feature>
<evidence type="ECO:0000256" key="1">
    <source>
        <dbReference type="ARBA" id="ARBA00006395"/>
    </source>
</evidence>
<dbReference type="FunFam" id="2.40.50.770:FF:000004">
    <property type="entry name" value="RecQ-mediated instability protein (DUF1767)"/>
    <property type="match status" value="1"/>
</dbReference>
<evidence type="ECO:0000256" key="4">
    <source>
        <dbReference type="ARBA" id="ARBA00023015"/>
    </source>
</evidence>
<dbReference type="Proteomes" id="UP000298416">
    <property type="component" value="Unassembled WGS sequence"/>
</dbReference>
<evidence type="ECO:0000313" key="13">
    <source>
        <dbReference type="EMBL" id="KAG6404177.1"/>
    </source>
</evidence>
<dbReference type="FunFam" id="1.10.10.10:FF:000020">
    <property type="entry name" value="SWI/SNF complex subunit SMARCC2 isoform c"/>
    <property type="match status" value="1"/>
</dbReference>
<gene>
    <name evidence="13" type="ORF">SASPL_136417</name>
</gene>
<dbReference type="SMART" id="SM00717">
    <property type="entry name" value="SANT"/>
    <property type="match status" value="1"/>
</dbReference>
<dbReference type="InterPro" id="IPR007526">
    <property type="entry name" value="SWIRM"/>
</dbReference>
<comment type="similarity">
    <text evidence="1">Belongs to the RMI1 family.</text>
</comment>
<dbReference type="Pfam" id="PF00249">
    <property type="entry name" value="Myb_DNA-binding"/>
    <property type="match status" value="1"/>
</dbReference>
<keyword evidence="6" id="KW-0539">Nucleus</keyword>
<dbReference type="Gene3D" id="2.40.50.770">
    <property type="entry name" value="RecQ-mediated genome instability protein Rmi1, C-terminal domain"/>
    <property type="match status" value="1"/>
</dbReference>
<dbReference type="Gene3D" id="1.10.10.60">
    <property type="entry name" value="Homeodomain-like"/>
    <property type="match status" value="1"/>
</dbReference>
<dbReference type="InterPro" id="IPR032451">
    <property type="entry name" value="SMARCC_C"/>
</dbReference>
<dbReference type="PROSITE" id="PS50090">
    <property type="entry name" value="MYB_LIKE"/>
    <property type="match status" value="1"/>
</dbReference>
<reference evidence="13" key="1">
    <citation type="submission" date="2018-01" db="EMBL/GenBank/DDBJ databases">
        <authorList>
            <person name="Mao J.F."/>
        </authorList>
    </citation>
    <scope>NUCLEOTIDE SEQUENCE</scope>
    <source>
        <strain evidence="13">Huo1</strain>
        <tissue evidence="13">Leaf</tissue>
    </source>
</reference>
<dbReference type="InterPro" id="IPR017884">
    <property type="entry name" value="SANT_dom"/>
</dbReference>
<evidence type="ECO:0000259" key="11">
    <source>
        <dbReference type="PROSITE" id="PS50934"/>
    </source>
</evidence>
<dbReference type="PROSITE" id="PS51293">
    <property type="entry name" value="SANT"/>
    <property type="match status" value="1"/>
</dbReference>
<dbReference type="GO" id="GO:0031422">
    <property type="term" value="C:RecQ family helicase-topoisomerase III complex"/>
    <property type="evidence" value="ECO:0007669"/>
    <property type="project" value="TreeGrafter"/>
</dbReference>
<reference evidence="13" key="2">
    <citation type="submission" date="2020-08" db="EMBL/GenBank/DDBJ databases">
        <title>Plant Genome Project.</title>
        <authorList>
            <person name="Zhang R.-G."/>
        </authorList>
    </citation>
    <scope>NUCLEOTIDE SEQUENCE</scope>
    <source>
        <strain evidence="13">Huo1</strain>
        <tissue evidence="13">Leaf</tissue>
    </source>
</reference>
<feature type="coiled-coil region" evidence="8">
    <location>
        <begin position="526"/>
        <end position="553"/>
    </location>
</feature>
<feature type="domain" description="SANT" evidence="12">
    <location>
        <begin position="264"/>
        <end position="310"/>
    </location>
</feature>
<dbReference type="Pfam" id="PF16495">
    <property type="entry name" value="SWIRM-assoc_1"/>
    <property type="match status" value="1"/>
</dbReference>
<feature type="region of interest" description="Disordered" evidence="9">
    <location>
        <begin position="606"/>
        <end position="670"/>
    </location>
</feature>